<protein>
    <recommendedName>
        <fullName evidence="1">Helix-turn-helix domain-containing protein</fullName>
    </recommendedName>
</protein>
<dbReference type="InterPro" id="IPR041657">
    <property type="entry name" value="HTH_17"/>
</dbReference>
<name>A0A1X0ABI7_9MYCO</name>
<dbReference type="Pfam" id="PF12728">
    <property type="entry name" value="HTH_17"/>
    <property type="match status" value="1"/>
</dbReference>
<gene>
    <name evidence="2" type="ORF">BST13_30580</name>
</gene>
<dbReference type="OrthoDB" id="4637551at2"/>
<dbReference type="Proteomes" id="UP000192448">
    <property type="component" value="Unassembled WGS sequence"/>
</dbReference>
<proteinExistence type="predicted"/>
<sequence length="64" mass="7413">MGETTAEFDDHLYTIPEAIEALRIGSSHFYKLMQTQVIRPLRLGSRTLIPRREISRLIREATGR</sequence>
<reference evidence="2 3" key="1">
    <citation type="submission" date="2017-02" db="EMBL/GenBank/DDBJ databases">
        <title>The new phylogeny of genus Mycobacterium.</title>
        <authorList>
            <person name="Tortoli E."/>
            <person name="Trovato A."/>
            <person name="Cirillo D.M."/>
        </authorList>
    </citation>
    <scope>NUCLEOTIDE SEQUENCE [LARGE SCALE GENOMIC DNA]</scope>
    <source>
        <strain evidence="2 3">RW6</strain>
    </source>
</reference>
<evidence type="ECO:0000313" key="3">
    <source>
        <dbReference type="Proteomes" id="UP000192448"/>
    </source>
</evidence>
<accession>A0A1X0ABI7</accession>
<feature type="domain" description="Helix-turn-helix" evidence="1">
    <location>
        <begin position="12"/>
        <end position="60"/>
    </location>
</feature>
<dbReference type="EMBL" id="MVHF01000045">
    <property type="protein sequence ID" value="ORA27404.1"/>
    <property type="molecule type" value="Genomic_DNA"/>
</dbReference>
<organism evidence="2 3">
    <name type="scientific">Mycobacterium aquaticum</name>
    <dbReference type="NCBI Taxonomy" id="1927124"/>
    <lineage>
        <taxon>Bacteria</taxon>
        <taxon>Bacillati</taxon>
        <taxon>Actinomycetota</taxon>
        <taxon>Actinomycetes</taxon>
        <taxon>Mycobacteriales</taxon>
        <taxon>Mycobacteriaceae</taxon>
        <taxon>Mycobacterium</taxon>
    </lineage>
</organism>
<dbReference type="RefSeq" id="WP_083168873.1">
    <property type="nucleotide sequence ID" value="NZ_MVHF01000045.1"/>
</dbReference>
<dbReference type="STRING" id="1927124.BST13_30580"/>
<keyword evidence="3" id="KW-1185">Reference proteome</keyword>
<evidence type="ECO:0000313" key="2">
    <source>
        <dbReference type="EMBL" id="ORA27404.1"/>
    </source>
</evidence>
<dbReference type="AlphaFoldDB" id="A0A1X0ABI7"/>
<evidence type="ECO:0000259" key="1">
    <source>
        <dbReference type="Pfam" id="PF12728"/>
    </source>
</evidence>
<comment type="caution">
    <text evidence="2">The sequence shown here is derived from an EMBL/GenBank/DDBJ whole genome shotgun (WGS) entry which is preliminary data.</text>
</comment>